<dbReference type="GO" id="GO:0004089">
    <property type="term" value="F:carbonate dehydratase activity"/>
    <property type="evidence" value="ECO:0007669"/>
    <property type="project" value="UniProtKB-EC"/>
</dbReference>
<sequence>MNILFRLLLTAFIALTIGSCKKTITVTKEAAHWEYENPNWQDIGYKQCGGNSQSPINVETAKVLTSGGLSGIEFDYAPFPLKIVDNGHTIQVNASNQESSILYNNTKYNFVQLHFHHASEHKINNSASQMELHCVHRDNAGNLLVLAYMIDEGAENELLEQALSHVPDEVNKERDFPSVQIDLASFQPANQAYYTYFGSLTTPPCSASVQFIIFKEHIQASRDQIEDFASHHHNNARPVQPLNNRIILEKL</sequence>
<dbReference type="SUPFAM" id="SSF51069">
    <property type="entry name" value="Carbonic anhydrase"/>
    <property type="match status" value="1"/>
</dbReference>
<dbReference type="Gene3D" id="3.10.200.10">
    <property type="entry name" value="Alpha carbonic anhydrase"/>
    <property type="match status" value="1"/>
</dbReference>
<comment type="catalytic activity">
    <reaction evidence="6">
        <text>hydrogencarbonate + H(+) = CO2 + H2O</text>
        <dbReference type="Rhea" id="RHEA:10748"/>
        <dbReference type="ChEBI" id="CHEBI:15377"/>
        <dbReference type="ChEBI" id="CHEBI:15378"/>
        <dbReference type="ChEBI" id="CHEBI:16526"/>
        <dbReference type="ChEBI" id="CHEBI:17544"/>
        <dbReference type="EC" id="4.2.1.1"/>
    </reaction>
</comment>
<dbReference type="EC" id="4.2.1.1" evidence="2"/>
<comment type="similarity">
    <text evidence="1">Belongs to the alpha-carbonic anhydrase family.</text>
</comment>
<evidence type="ECO:0000313" key="8">
    <source>
        <dbReference type="EMBL" id="RCH53768.1"/>
    </source>
</evidence>
<name>A0A367GLC1_9SPHI</name>
<dbReference type="PROSITE" id="PS51144">
    <property type="entry name" value="ALPHA_CA_2"/>
    <property type="match status" value="1"/>
</dbReference>
<evidence type="ECO:0000256" key="6">
    <source>
        <dbReference type="ARBA" id="ARBA00048348"/>
    </source>
</evidence>
<evidence type="ECO:0000256" key="5">
    <source>
        <dbReference type="ARBA" id="ARBA00023239"/>
    </source>
</evidence>
<dbReference type="InterPro" id="IPR001148">
    <property type="entry name" value="CA_dom"/>
</dbReference>
<dbReference type="RefSeq" id="WP_114006338.1">
    <property type="nucleotide sequence ID" value="NZ_QGDC01000010.1"/>
</dbReference>
<evidence type="ECO:0000313" key="9">
    <source>
        <dbReference type="Proteomes" id="UP000253209"/>
    </source>
</evidence>
<keyword evidence="9" id="KW-1185">Reference proteome</keyword>
<evidence type="ECO:0000256" key="2">
    <source>
        <dbReference type="ARBA" id="ARBA00012925"/>
    </source>
</evidence>
<evidence type="ECO:0000256" key="3">
    <source>
        <dbReference type="ARBA" id="ARBA00022723"/>
    </source>
</evidence>
<evidence type="ECO:0000259" key="7">
    <source>
        <dbReference type="PROSITE" id="PS51144"/>
    </source>
</evidence>
<reference evidence="8 9" key="1">
    <citation type="submission" date="2018-05" db="EMBL/GenBank/DDBJ databases">
        <title>Mucilaginibacter hurinus sp. nov., isolated from briquette warehouse soil.</title>
        <authorList>
            <person name="Choi L."/>
        </authorList>
    </citation>
    <scope>NUCLEOTIDE SEQUENCE [LARGE SCALE GENOMIC DNA]</scope>
    <source>
        <strain evidence="8 9">ZR32</strain>
    </source>
</reference>
<proteinExistence type="inferred from homology"/>
<dbReference type="CDD" id="cd03124">
    <property type="entry name" value="alpha_CA_prokaryotic_like"/>
    <property type="match status" value="1"/>
</dbReference>
<evidence type="ECO:0000256" key="4">
    <source>
        <dbReference type="ARBA" id="ARBA00022833"/>
    </source>
</evidence>
<keyword evidence="3" id="KW-0479">Metal-binding</keyword>
<feature type="domain" description="Alpha-carbonic anhydrase" evidence="7">
    <location>
        <begin position="31"/>
        <end position="251"/>
    </location>
</feature>
<dbReference type="OrthoDB" id="5327615at2"/>
<dbReference type="GO" id="GO:0008270">
    <property type="term" value="F:zinc ion binding"/>
    <property type="evidence" value="ECO:0007669"/>
    <property type="project" value="InterPro"/>
</dbReference>
<organism evidence="8 9">
    <name type="scientific">Mucilaginibacter hurinus</name>
    <dbReference type="NCBI Taxonomy" id="2201324"/>
    <lineage>
        <taxon>Bacteria</taxon>
        <taxon>Pseudomonadati</taxon>
        <taxon>Bacteroidota</taxon>
        <taxon>Sphingobacteriia</taxon>
        <taxon>Sphingobacteriales</taxon>
        <taxon>Sphingobacteriaceae</taxon>
        <taxon>Mucilaginibacter</taxon>
    </lineage>
</organism>
<dbReference type="AlphaFoldDB" id="A0A367GLC1"/>
<dbReference type="SMART" id="SM01057">
    <property type="entry name" value="Carb_anhydrase"/>
    <property type="match status" value="1"/>
</dbReference>
<dbReference type="PROSITE" id="PS51257">
    <property type="entry name" value="PROKAR_LIPOPROTEIN"/>
    <property type="match status" value="1"/>
</dbReference>
<keyword evidence="5" id="KW-0456">Lyase</keyword>
<dbReference type="Pfam" id="PF00194">
    <property type="entry name" value="Carb_anhydrase"/>
    <property type="match status" value="1"/>
</dbReference>
<protein>
    <recommendedName>
        <fullName evidence="2">carbonic anhydrase</fullName>
        <ecNumber evidence="2">4.2.1.1</ecNumber>
    </recommendedName>
</protein>
<dbReference type="EMBL" id="QGDC01000010">
    <property type="protein sequence ID" value="RCH53768.1"/>
    <property type="molecule type" value="Genomic_DNA"/>
</dbReference>
<comment type="caution">
    <text evidence="8">The sequence shown here is derived from an EMBL/GenBank/DDBJ whole genome shotgun (WGS) entry which is preliminary data.</text>
</comment>
<dbReference type="InterPro" id="IPR023561">
    <property type="entry name" value="Carbonic_anhydrase_a-class"/>
</dbReference>
<dbReference type="Proteomes" id="UP000253209">
    <property type="component" value="Unassembled WGS sequence"/>
</dbReference>
<dbReference type="InterPro" id="IPR036398">
    <property type="entry name" value="CA_dom_sf"/>
</dbReference>
<gene>
    <name evidence="8" type="ORF">DJ568_16145</name>
</gene>
<keyword evidence="4" id="KW-0862">Zinc</keyword>
<evidence type="ECO:0000256" key="1">
    <source>
        <dbReference type="ARBA" id="ARBA00010718"/>
    </source>
</evidence>
<dbReference type="PANTHER" id="PTHR18952">
    <property type="entry name" value="CARBONIC ANHYDRASE"/>
    <property type="match status" value="1"/>
</dbReference>
<dbReference type="InterPro" id="IPR041891">
    <property type="entry name" value="Alpha_CA_prokaryot-like"/>
</dbReference>
<accession>A0A367GLC1</accession>
<dbReference type="PANTHER" id="PTHR18952:SF265">
    <property type="entry name" value="CARBONIC ANHYDRASE"/>
    <property type="match status" value="1"/>
</dbReference>